<dbReference type="InterPro" id="IPR001202">
    <property type="entry name" value="WW_dom"/>
</dbReference>
<reference evidence="4" key="2">
    <citation type="submission" date="2019-06" db="EMBL/GenBank/DDBJ databases">
        <title>Genomics analysis of Aphanomyces spp. identifies a new class of oomycete effector associated with host adaptation.</title>
        <authorList>
            <person name="Gaulin E."/>
        </authorList>
    </citation>
    <scope>NUCLEOTIDE SEQUENCE</scope>
    <source>
        <strain evidence="4">CBS 578.67</strain>
    </source>
</reference>
<feature type="region of interest" description="Disordered" evidence="2">
    <location>
        <begin position="1682"/>
        <end position="1716"/>
    </location>
</feature>
<feature type="region of interest" description="Disordered" evidence="2">
    <location>
        <begin position="466"/>
        <end position="486"/>
    </location>
</feature>
<gene>
    <name evidence="5" type="primary">Aste57867_12659</name>
    <name evidence="4" type="ORF">As57867_012613</name>
    <name evidence="5" type="ORF">ASTE57867_12659</name>
</gene>
<dbReference type="OrthoDB" id="6344460at2759"/>
<dbReference type="Proteomes" id="UP000332933">
    <property type="component" value="Unassembled WGS sequence"/>
</dbReference>
<feature type="compositionally biased region" description="Basic and acidic residues" evidence="2">
    <location>
        <begin position="106"/>
        <end position="121"/>
    </location>
</feature>
<feature type="domain" description="WW" evidence="3">
    <location>
        <begin position="53"/>
        <end position="87"/>
    </location>
</feature>
<dbReference type="CDD" id="cd00201">
    <property type="entry name" value="WW"/>
    <property type="match status" value="1"/>
</dbReference>
<feature type="region of interest" description="Disordered" evidence="2">
    <location>
        <begin position="573"/>
        <end position="592"/>
    </location>
</feature>
<feature type="compositionally biased region" description="Basic and acidic residues" evidence="2">
    <location>
        <begin position="215"/>
        <end position="230"/>
    </location>
</feature>
<dbReference type="SUPFAM" id="SSF90257">
    <property type="entry name" value="Myosin rod fragments"/>
    <property type="match status" value="1"/>
</dbReference>
<evidence type="ECO:0000313" key="5">
    <source>
        <dbReference type="EMBL" id="VFT89509.1"/>
    </source>
</evidence>
<proteinExistence type="predicted"/>
<feature type="region of interest" description="Disordered" evidence="2">
    <location>
        <begin position="406"/>
        <end position="426"/>
    </location>
</feature>
<feature type="coiled-coil region" evidence="1">
    <location>
        <begin position="684"/>
        <end position="711"/>
    </location>
</feature>
<name>A0A485KW62_9STRA</name>
<dbReference type="SMART" id="SM00456">
    <property type="entry name" value="WW"/>
    <property type="match status" value="1"/>
</dbReference>
<feature type="coiled-coil region" evidence="1">
    <location>
        <begin position="1561"/>
        <end position="1629"/>
    </location>
</feature>
<feature type="region of interest" description="Disordered" evidence="2">
    <location>
        <begin position="1093"/>
        <end position="1116"/>
    </location>
</feature>
<keyword evidence="6" id="KW-1185">Reference proteome</keyword>
<feature type="compositionally biased region" description="Basic residues" evidence="2">
    <location>
        <begin position="127"/>
        <end position="136"/>
    </location>
</feature>
<dbReference type="EMBL" id="CAADRA010005405">
    <property type="protein sequence ID" value="VFT89509.1"/>
    <property type="molecule type" value="Genomic_DNA"/>
</dbReference>
<feature type="region of interest" description="Disordered" evidence="2">
    <location>
        <begin position="1254"/>
        <end position="1278"/>
    </location>
</feature>
<protein>
    <submittedName>
        <fullName evidence="5">Aste57867_12659 protein</fullName>
    </submittedName>
</protein>
<dbReference type="SUPFAM" id="SSF51045">
    <property type="entry name" value="WW domain"/>
    <property type="match status" value="1"/>
</dbReference>
<accession>A0A485KW62</accession>
<evidence type="ECO:0000256" key="2">
    <source>
        <dbReference type="SAM" id="MobiDB-lite"/>
    </source>
</evidence>
<feature type="coiled-coil region" evidence="1">
    <location>
        <begin position="603"/>
        <end position="651"/>
    </location>
</feature>
<dbReference type="InterPro" id="IPR053233">
    <property type="entry name" value="ABRA-related"/>
</dbReference>
<evidence type="ECO:0000313" key="6">
    <source>
        <dbReference type="Proteomes" id="UP000332933"/>
    </source>
</evidence>
<feature type="compositionally biased region" description="Basic and acidic residues" evidence="2">
    <location>
        <begin position="406"/>
        <end position="415"/>
    </location>
</feature>
<dbReference type="PANTHER" id="PTHR21715">
    <property type="entry name" value="RH04127P"/>
    <property type="match status" value="1"/>
</dbReference>
<dbReference type="PROSITE" id="PS01159">
    <property type="entry name" value="WW_DOMAIN_1"/>
    <property type="match status" value="1"/>
</dbReference>
<dbReference type="Gene3D" id="1.10.287.1490">
    <property type="match status" value="2"/>
</dbReference>
<dbReference type="Gene3D" id="3.30.1470.10">
    <property type="entry name" value="Photosystem I PsaD, reaction center subunit II"/>
    <property type="match status" value="1"/>
</dbReference>
<feature type="region of interest" description="Disordered" evidence="2">
    <location>
        <begin position="315"/>
        <end position="384"/>
    </location>
</feature>
<dbReference type="PROSITE" id="PS50020">
    <property type="entry name" value="WW_DOMAIN_2"/>
    <property type="match status" value="1"/>
</dbReference>
<feature type="coiled-coil region" evidence="1">
    <location>
        <begin position="1734"/>
        <end position="1793"/>
    </location>
</feature>
<feature type="coiled-coil region" evidence="1">
    <location>
        <begin position="1324"/>
        <end position="1418"/>
    </location>
</feature>
<keyword evidence="1" id="KW-0175">Coiled coil</keyword>
<dbReference type="InterPro" id="IPR036020">
    <property type="entry name" value="WW_dom_sf"/>
</dbReference>
<feature type="region of interest" description="Disordered" evidence="2">
    <location>
        <begin position="99"/>
        <end position="230"/>
    </location>
</feature>
<feature type="compositionally biased region" description="Basic residues" evidence="2">
    <location>
        <begin position="1701"/>
        <end position="1716"/>
    </location>
</feature>
<evidence type="ECO:0000256" key="1">
    <source>
        <dbReference type="SAM" id="Coils"/>
    </source>
</evidence>
<feature type="region of interest" description="Disordered" evidence="2">
    <location>
        <begin position="756"/>
        <end position="779"/>
    </location>
</feature>
<evidence type="ECO:0000259" key="3">
    <source>
        <dbReference type="PROSITE" id="PS50020"/>
    </source>
</evidence>
<dbReference type="Pfam" id="PF00397">
    <property type="entry name" value="WW"/>
    <property type="match status" value="1"/>
</dbReference>
<evidence type="ECO:0000313" key="4">
    <source>
        <dbReference type="EMBL" id="KAF0696590.1"/>
    </source>
</evidence>
<organism evidence="5 6">
    <name type="scientific">Aphanomyces stellatus</name>
    <dbReference type="NCBI Taxonomy" id="120398"/>
    <lineage>
        <taxon>Eukaryota</taxon>
        <taxon>Sar</taxon>
        <taxon>Stramenopiles</taxon>
        <taxon>Oomycota</taxon>
        <taxon>Saprolegniomycetes</taxon>
        <taxon>Saprolegniales</taxon>
        <taxon>Verrucalvaceae</taxon>
        <taxon>Aphanomyces</taxon>
    </lineage>
</organism>
<feature type="compositionally biased region" description="Acidic residues" evidence="2">
    <location>
        <begin position="189"/>
        <end position="198"/>
    </location>
</feature>
<dbReference type="PANTHER" id="PTHR21715:SF0">
    <property type="entry name" value="RH04127P"/>
    <property type="match status" value="1"/>
</dbReference>
<sequence length="1976" mass="227759">MDGGQGDSIVLEEEIDPNYEPTEDEVLEYAKWLGMDLDAERDLFWIAREGLKAPLPENWKPCKTTDTGEIYYFNFASGASTWDHPCDEYYRKLYDDHKKKTVQGKKFQDTDDKKKKEKEDVAEILGKKSKKAPKKAPKVETLSAVKSGLDKKPLGAIGKMPLPGGLGALKPVGGLGKPNSLRPPPTAAEESDDDDEKEEEKTEVIKALPSRKPLGKKDAPAVDHREELDNKTQELEAKLRELEEDHADKVAALEAKVKEREDELRVEEKAIEKKIQKLQNDHSDEVESVKELEKKLTKRRKDLDAEHREYLDNAETKFNDKKRELQRKQEKELKDIEEKHKTTLDEMEHAHERELQKQEELRRKAEMQQEHREKEESNKLDKLTHELETLKNEVLQYKRQVKTLEEKLRDEEDKNSQPPEAVAELEASVETLTEQVDSLKKELHERENEVKDQTAKLKRHAEEIAELKQTRDEERSVEPANANKQVEDLEEKIAALRQQVQAEQEKTRGLETKTSDLDASCKAWEKKFNESEEARKATSSPWESKYNEVVVAQKRLEEGHAVAILEWNAKVKALEKQSQQPTSTRTTESDEWKAKYDALASNQAALDAALKTIQSEKSDLEKQCNDLTMSLRRAEAEYTQLRDEVDAGTSKATSQGAMVDELHQAKKAFEAALQDQKTAHDKAIQHVEGQLRAAKADAESVQAQYDQLLSNSSQDEKMREQIQSWQHKYDALQSLHDSETQAMREQIEALESKAKALERDKTTEKESWSKKLADVQEEDERHLAQAKATIADLQAKWTSLASQESSTSGLVASLQEQLDQAYRQAQESQDALEERERKHQKALDATTVQWKGQLDELQTSQTLSLQAVKSELVAAESAKRKLEDARATLERKCKQKESEVASLTAQMHEQHKATTESTNSIWEWEVEKLKTQLRAMEGEKTDVESRLEALRVEHDALVDTHHRLALEKDLNEKKAKQSDTEKDALVVKLKGAEKDVDALQTKWRAQTLEATELKAGWNKAKLSLQSVEAQLEKAQEECRGLEGLVKQQRDAADKYQHEARALQLQLDDALFQKQRVEHDQLTLQHEVDRLKEQTTTMRTSSASALTSSGEQESLRQQVDQLTSDARAANDKVRQWQGKAQEFETKFKQSQDTYDRHLATWTSEKQAVVDKLEKLKSQHQQLDRAHRTISQEKDELAVSLEHVTQEKQDLEKRLKQQQEALVAVQAKVAEYVHQVDEAEAQKRTLGYDMQALESKAKRSEGELERTKSELAHRSKEKDELEIKWRQDVAQLESKLKSLRQEQTDTWNKRTVDEDGKRDALAEKWKKELEEKKKEWQSRQSTLESEKAMAQTQLSQVTNDLTLAQKDMEHVSALKQKLEAQVKSLSEQLEKEHTSLQEQIDQLKAKLKSSQAEKDELMVALASSAGAMGSPHQTPPQFYPSPVDNMSGQTQLKLQMAQVNKTELEAHLQDVTLQCDTWRRKATVLDSRSRDQALEMEALHVENAALRAATQRMQLSAVESLATVERLNYEHKKRMLRSEYMAQLREFSEREELALARQKARVRASCERQLEELVAEFEKHKLNRMEQEERDFQNALAHCQNENQIKLSHLLKDHRDNMTSMERDIQEKQQKHIHSLTKQMQEEEDHLAARLRDTKQINREEDLSKLASLQPGTFEDTFRWKHESNNQDKVATSPPLMAGPSRSPKRKKGRVSTPRHKKSIWAKRIQKEQELVQKAKQYLAKQKKSLKQRMAKLQDEKEWWQRQPTYNTKARQDMKHLLEQHAEQLATDARELKATERWMVKREQTIHKMQATCNHDEWRETNEDDEDDAPSDSSVEVTLERLHGELVMGGSNMSAHLRAYARDQEHTPVLPWPSETQPRQECIVPTPSYAVHPMVTTSTSNNRWLYHRPPERVSAYEPYTTSYGRTPLYDTKLSNWVHKRERASAAAHAHSNYLHQLSQELKVYSTKYKAEHSEGELP</sequence>
<dbReference type="EMBL" id="VJMH01005384">
    <property type="protein sequence ID" value="KAF0696590.1"/>
    <property type="molecule type" value="Genomic_DNA"/>
</dbReference>
<feature type="compositionally biased region" description="Basic and acidic residues" evidence="2">
    <location>
        <begin position="466"/>
        <end position="477"/>
    </location>
</feature>
<feature type="compositionally biased region" description="Polar residues" evidence="2">
    <location>
        <begin position="576"/>
        <end position="586"/>
    </location>
</feature>
<reference evidence="5 6" key="1">
    <citation type="submission" date="2019-03" db="EMBL/GenBank/DDBJ databases">
        <authorList>
            <person name="Gaulin E."/>
            <person name="Dumas B."/>
        </authorList>
    </citation>
    <scope>NUCLEOTIDE SEQUENCE [LARGE SCALE GENOMIC DNA]</scope>
    <source>
        <strain evidence="5">CBS 568.67</strain>
    </source>
</reference>